<dbReference type="SUPFAM" id="SSF47473">
    <property type="entry name" value="EF-hand"/>
    <property type="match status" value="1"/>
</dbReference>
<evidence type="ECO:0000313" key="1">
    <source>
        <dbReference type="EMBL" id="OON23684.1"/>
    </source>
</evidence>
<name>A0A1S8XAE4_OPIVI</name>
<organism evidence="1 2">
    <name type="scientific">Opisthorchis viverrini</name>
    <name type="common">Southeast Asian liver fluke</name>
    <dbReference type="NCBI Taxonomy" id="6198"/>
    <lineage>
        <taxon>Eukaryota</taxon>
        <taxon>Metazoa</taxon>
        <taxon>Spiralia</taxon>
        <taxon>Lophotrochozoa</taxon>
        <taxon>Platyhelminthes</taxon>
        <taxon>Trematoda</taxon>
        <taxon>Digenea</taxon>
        <taxon>Opisthorchiida</taxon>
        <taxon>Opisthorchiata</taxon>
        <taxon>Opisthorchiidae</taxon>
        <taxon>Opisthorchis</taxon>
    </lineage>
</organism>
<evidence type="ECO:0008006" key="3">
    <source>
        <dbReference type="Google" id="ProtNLM"/>
    </source>
</evidence>
<proteinExistence type="predicted"/>
<dbReference type="AlphaFoldDB" id="A0A1S8XAE4"/>
<protein>
    <recommendedName>
        <fullName evidence="3">EF-hand domain-containing protein</fullName>
    </recommendedName>
</protein>
<evidence type="ECO:0000313" key="2">
    <source>
        <dbReference type="Proteomes" id="UP000243686"/>
    </source>
</evidence>
<accession>A0A1S8XAE4</accession>
<keyword evidence="2" id="KW-1185">Reference proteome</keyword>
<sequence>MISKVYSWCTNLKDLSQVTRVIIFSSTDPHILEERQKPRDRWLQRLFSEADTCSSGYLEEGTAMRLIMSINPELSETHIRHQWKDSDFRSREQKGRLDVADFTKFYKKLVHRQEIYYILVRIVYDAVKTLCCRKAKKLVEQKNNYRLKRKNT</sequence>
<gene>
    <name evidence="1" type="ORF">X801_00406</name>
</gene>
<reference evidence="1 2" key="1">
    <citation type="submission" date="2015-03" db="EMBL/GenBank/DDBJ databases">
        <title>Draft genome of the nematode, Opisthorchis viverrini.</title>
        <authorList>
            <person name="Mitreva M."/>
        </authorList>
    </citation>
    <scope>NUCLEOTIDE SEQUENCE [LARGE SCALE GENOMIC DNA]</scope>
    <source>
        <strain evidence="1">Khon Kaen</strain>
    </source>
</reference>
<dbReference type="Gene3D" id="1.10.238.10">
    <property type="entry name" value="EF-hand"/>
    <property type="match status" value="1"/>
</dbReference>
<dbReference type="EMBL" id="KV891506">
    <property type="protein sequence ID" value="OON23684.1"/>
    <property type="molecule type" value="Genomic_DNA"/>
</dbReference>
<dbReference type="InterPro" id="IPR011992">
    <property type="entry name" value="EF-hand-dom_pair"/>
</dbReference>
<dbReference type="Proteomes" id="UP000243686">
    <property type="component" value="Unassembled WGS sequence"/>
</dbReference>